<comment type="caution">
    <text evidence="1">The sequence shown here is derived from an EMBL/GenBank/DDBJ whole genome shotgun (WGS) entry which is preliminary data.</text>
</comment>
<dbReference type="EMBL" id="JACXVP010000006">
    <property type="protein sequence ID" value="KAG5602396.1"/>
    <property type="molecule type" value="Genomic_DNA"/>
</dbReference>
<dbReference type="AlphaFoldDB" id="A0A9J5YTJ5"/>
<gene>
    <name evidence="1" type="ORF">H5410_033766</name>
</gene>
<accession>A0A9J5YTJ5</accession>
<dbReference type="OrthoDB" id="10484875at2759"/>
<protein>
    <submittedName>
        <fullName evidence="1">Uncharacterized protein</fullName>
    </submittedName>
</protein>
<keyword evidence="2" id="KW-1185">Reference proteome</keyword>
<evidence type="ECO:0000313" key="2">
    <source>
        <dbReference type="Proteomes" id="UP000824120"/>
    </source>
</evidence>
<reference evidence="1 2" key="1">
    <citation type="submission" date="2020-09" db="EMBL/GenBank/DDBJ databases">
        <title>De no assembly of potato wild relative species, Solanum commersonii.</title>
        <authorList>
            <person name="Cho K."/>
        </authorList>
    </citation>
    <scope>NUCLEOTIDE SEQUENCE [LARGE SCALE GENOMIC DNA]</scope>
    <source>
        <strain evidence="1">LZ3.2</strain>
        <tissue evidence="1">Leaf</tissue>
    </source>
</reference>
<dbReference type="Proteomes" id="UP000824120">
    <property type="component" value="Chromosome 6"/>
</dbReference>
<evidence type="ECO:0000313" key="1">
    <source>
        <dbReference type="EMBL" id="KAG5602396.1"/>
    </source>
</evidence>
<organism evidence="1 2">
    <name type="scientific">Solanum commersonii</name>
    <name type="common">Commerson's wild potato</name>
    <name type="synonym">Commerson's nightshade</name>
    <dbReference type="NCBI Taxonomy" id="4109"/>
    <lineage>
        <taxon>Eukaryota</taxon>
        <taxon>Viridiplantae</taxon>
        <taxon>Streptophyta</taxon>
        <taxon>Embryophyta</taxon>
        <taxon>Tracheophyta</taxon>
        <taxon>Spermatophyta</taxon>
        <taxon>Magnoliopsida</taxon>
        <taxon>eudicotyledons</taxon>
        <taxon>Gunneridae</taxon>
        <taxon>Pentapetalae</taxon>
        <taxon>asterids</taxon>
        <taxon>lamiids</taxon>
        <taxon>Solanales</taxon>
        <taxon>Solanaceae</taxon>
        <taxon>Solanoideae</taxon>
        <taxon>Solaneae</taxon>
        <taxon>Solanum</taxon>
    </lineage>
</organism>
<proteinExistence type="predicted"/>
<sequence>MIELKAKAMKARKDSAMDALAISVNASFPQFDAQSSTLVAEEEDADIIRYASICTGYPLLSSSQTHSCMD</sequence>
<name>A0A9J5YTJ5_SOLCO</name>